<evidence type="ECO:0000256" key="3">
    <source>
        <dbReference type="ARBA" id="ARBA00022833"/>
    </source>
</evidence>
<dbReference type="EMBL" id="LR746264">
    <property type="protein sequence ID" value="CAA7388675.1"/>
    <property type="molecule type" value="Genomic_DNA"/>
</dbReference>
<reference evidence="8" key="1">
    <citation type="submission" date="2020-02" db="EMBL/GenBank/DDBJ databases">
        <authorList>
            <person name="Scholz U."/>
            <person name="Mascher M."/>
            <person name="Fiebig A."/>
        </authorList>
    </citation>
    <scope>NUCLEOTIDE SEQUENCE</scope>
</reference>
<evidence type="ECO:0000256" key="6">
    <source>
        <dbReference type="SAM" id="Phobius"/>
    </source>
</evidence>
<organism evidence="8 9">
    <name type="scientific">Spirodela intermedia</name>
    <name type="common">Intermediate duckweed</name>
    <dbReference type="NCBI Taxonomy" id="51605"/>
    <lineage>
        <taxon>Eukaryota</taxon>
        <taxon>Viridiplantae</taxon>
        <taxon>Streptophyta</taxon>
        <taxon>Embryophyta</taxon>
        <taxon>Tracheophyta</taxon>
        <taxon>Spermatophyta</taxon>
        <taxon>Magnoliopsida</taxon>
        <taxon>Liliopsida</taxon>
        <taxon>Araceae</taxon>
        <taxon>Lemnoideae</taxon>
        <taxon>Spirodela</taxon>
    </lineage>
</organism>
<keyword evidence="1" id="KW-0479">Metal-binding</keyword>
<sequence>MEELPDSGDGPVDEAAGIWDWGNLLDFTIEAEEPFMASWEREDGDLQASSPPSAPIPHEPFQESSPGSSIQTSTTAGEARTSAGGPSRVRKRDPRLACENFLAGRVPCACPELDRKAEEEEEQAARAVAGAGRKKVRTGGTTGVARCQVPGCGADIRELKGYHRRHRVCLRCANASSVLLDGELKRYCQQCGKFHVLPDFDEGKRSCRRKLERHNRRRRRRSVDHNSLAENEKEPLVSVLSDVACEDEPTNVDSELSNGISGGLNGLFVINKTVGTDTSLEPEDRDTSPGLSVPSFHTIQSNNTASFVASDETQTEEKIEKTKSTISSSFCENKSNYSSMYPTGRVSFKLYDWNPAEFPRRLRHQIFQWLSSMPVELEGYIRPGCTILTLFIAMPQSMWDKLSKESATYINDLVKTPKSLFSGRGNMLIYLNNKVFQVMKDGTFLANIKMEVHGPKIHYVYPNCFEAGKSMEFIVCGSNLLRHKFRGFHVCPFKVFMTWFAIGWLKADLYWPVRYQPTRSLDPQRYVRGSDRQILDVYIYFHNFVKYPLHCRLLVSISGRYLNYEFCGVVSHGRIKSCHESGGYDALNSDHQMLMIRTLSTEADIHGPGFIEVRSVPDLCRCLMSSQTPTSDLLIDSAWLLKKPTPDKNEALSTKLHIRRFNGLLEHLLRSGSSSFLENSLDRLEALAAQRELEGLSSTVDDPEFGLFVDYLSKAKKTLHRNGRVKGESEGNLHASRPATMAHQHASRGCYESVASVNRETTTTHRDECYPLLASDWQQDSWLRAFPGRTTGTRLALLTMVMVVTCCGVCVAFLHPHRAGDFMITVRRCLFGGSGGNDDDPK</sequence>
<feature type="region of interest" description="Disordered" evidence="5">
    <location>
        <begin position="35"/>
        <end position="91"/>
    </location>
</feature>
<keyword evidence="6" id="KW-0472">Membrane</keyword>
<dbReference type="Pfam" id="PF26102">
    <property type="entry name" value="Ig_SPL7"/>
    <property type="match status" value="1"/>
</dbReference>
<evidence type="ECO:0000313" key="9">
    <source>
        <dbReference type="Proteomes" id="UP000663760"/>
    </source>
</evidence>
<dbReference type="GO" id="GO:0008270">
    <property type="term" value="F:zinc ion binding"/>
    <property type="evidence" value="ECO:0007669"/>
    <property type="project" value="UniProtKB-KW"/>
</dbReference>
<dbReference type="InterPro" id="IPR044817">
    <property type="entry name" value="SBP-like"/>
</dbReference>
<dbReference type="AlphaFoldDB" id="A0A7I8JZ14"/>
<dbReference type="InterPro" id="IPR004333">
    <property type="entry name" value="SBP_dom"/>
</dbReference>
<protein>
    <recommendedName>
        <fullName evidence="7">SBP-type domain-containing protein</fullName>
    </recommendedName>
</protein>
<dbReference type="PANTHER" id="PTHR31251:SF108">
    <property type="entry name" value="SQUAMOSA PROMOTER-BINDING-LIKE PROTEIN 7"/>
    <property type="match status" value="1"/>
</dbReference>
<keyword evidence="3" id="KW-0862">Zinc</keyword>
<evidence type="ECO:0000259" key="7">
    <source>
        <dbReference type="PROSITE" id="PS51141"/>
    </source>
</evidence>
<dbReference type="PANTHER" id="PTHR31251">
    <property type="entry name" value="SQUAMOSA PROMOTER-BINDING-LIKE PROTEIN 4"/>
    <property type="match status" value="1"/>
</dbReference>
<keyword evidence="2 4" id="KW-0863">Zinc-finger</keyword>
<dbReference type="GO" id="GO:0005634">
    <property type="term" value="C:nucleus"/>
    <property type="evidence" value="ECO:0007669"/>
    <property type="project" value="InterPro"/>
</dbReference>
<feature type="compositionally biased region" description="Polar residues" evidence="5">
    <location>
        <begin position="62"/>
        <end position="76"/>
    </location>
</feature>
<keyword evidence="6" id="KW-1133">Transmembrane helix</keyword>
<dbReference type="PROSITE" id="PS51141">
    <property type="entry name" value="ZF_SBP"/>
    <property type="match status" value="1"/>
</dbReference>
<proteinExistence type="predicted"/>
<dbReference type="SUPFAM" id="SSF103612">
    <property type="entry name" value="SBT domain"/>
    <property type="match status" value="1"/>
</dbReference>
<gene>
    <name evidence="8" type="ORF">SI8410_01000862</name>
</gene>
<dbReference type="GO" id="GO:0003677">
    <property type="term" value="F:DNA binding"/>
    <property type="evidence" value="ECO:0007669"/>
    <property type="project" value="InterPro"/>
</dbReference>
<dbReference type="OrthoDB" id="514967at2759"/>
<evidence type="ECO:0000256" key="4">
    <source>
        <dbReference type="PROSITE-ProRule" id="PRU00470"/>
    </source>
</evidence>
<evidence type="ECO:0000256" key="2">
    <source>
        <dbReference type="ARBA" id="ARBA00022771"/>
    </source>
</evidence>
<dbReference type="Pfam" id="PF03110">
    <property type="entry name" value="SBP"/>
    <property type="match status" value="1"/>
</dbReference>
<name>A0A7I8JZ14_SPIIN</name>
<evidence type="ECO:0000256" key="1">
    <source>
        <dbReference type="ARBA" id="ARBA00022723"/>
    </source>
</evidence>
<dbReference type="Proteomes" id="UP000663760">
    <property type="component" value="Chromosome 1"/>
</dbReference>
<keyword evidence="6" id="KW-0812">Transmembrane</keyword>
<evidence type="ECO:0000313" key="8">
    <source>
        <dbReference type="EMBL" id="CAA7388675.1"/>
    </source>
</evidence>
<keyword evidence="9" id="KW-1185">Reference proteome</keyword>
<accession>A0A7I8JZ14</accession>
<evidence type="ECO:0000256" key="5">
    <source>
        <dbReference type="SAM" id="MobiDB-lite"/>
    </source>
</evidence>
<dbReference type="InterPro" id="IPR036893">
    <property type="entry name" value="SBP_sf"/>
</dbReference>
<dbReference type="Gene3D" id="4.10.1100.10">
    <property type="entry name" value="Transcription factor, SBP-box domain"/>
    <property type="match status" value="1"/>
</dbReference>
<feature type="transmembrane region" description="Helical" evidence="6">
    <location>
        <begin position="795"/>
        <end position="814"/>
    </location>
</feature>
<feature type="domain" description="SBP-type" evidence="7">
    <location>
        <begin position="144"/>
        <end position="221"/>
    </location>
</feature>